<organism evidence="4">
    <name type="scientific">Anisakis simplex</name>
    <name type="common">Herring worm</name>
    <dbReference type="NCBI Taxonomy" id="6269"/>
    <lineage>
        <taxon>Eukaryota</taxon>
        <taxon>Metazoa</taxon>
        <taxon>Ecdysozoa</taxon>
        <taxon>Nematoda</taxon>
        <taxon>Chromadorea</taxon>
        <taxon>Rhabditida</taxon>
        <taxon>Spirurina</taxon>
        <taxon>Ascaridomorpha</taxon>
        <taxon>Ascaridoidea</taxon>
        <taxon>Anisakidae</taxon>
        <taxon>Anisakis</taxon>
        <taxon>Anisakis simplex complex</taxon>
    </lineage>
</organism>
<accession>A0A0M3J854</accession>
<evidence type="ECO:0000313" key="4">
    <source>
        <dbReference type="WBParaSite" id="ASIM_0000375501-mRNA-1"/>
    </source>
</evidence>
<sequence>MHLECEDTQALVANAERQCPCQSGALQASFRDEPAENLLQAAEMSCCHRVMTKPKPTNIFDESKMQLQLGPRPPRAADADSSSPSSTTISSFLNYHPSKAINSTCKSSFTIRSNDVHHL</sequence>
<feature type="compositionally biased region" description="Low complexity" evidence="1">
    <location>
        <begin position="79"/>
        <end position="90"/>
    </location>
</feature>
<evidence type="ECO:0000256" key="1">
    <source>
        <dbReference type="SAM" id="MobiDB-lite"/>
    </source>
</evidence>
<feature type="region of interest" description="Disordered" evidence="1">
    <location>
        <begin position="69"/>
        <end position="90"/>
    </location>
</feature>
<evidence type="ECO:0000313" key="3">
    <source>
        <dbReference type="Proteomes" id="UP000267096"/>
    </source>
</evidence>
<keyword evidence="3" id="KW-1185">Reference proteome</keyword>
<protein>
    <submittedName>
        <fullName evidence="4">Phospholipid scramblase</fullName>
    </submittedName>
</protein>
<gene>
    <name evidence="2" type="ORF">ASIM_LOCUS3588</name>
</gene>
<dbReference type="Proteomes" id="UP000267096">
    <property type="component" value="Unassembled WGS sequence"/>
</dbReference>
<proteinExistence type="predicted"/>
<reference evidence="2 3" key="2">
    <citation type="submission" date="2018-11" db="EMBL/GenBank/DDBJ databases">
        <authorList>
            <consortium name="Pathogen Informatics"/>
        </authorList>
    </citation>
    <scope>NUCLEOTIDE SEQUENCE [LARGE SCALE GENOMIC DNA]</scope>
</reference>
<dbReference type="WBParaSite" id="ASIM_0000375501-mRNA-1">
    <property type="protein sequence ID" value="ASIM_0000375501-mRNA-1"/>
    <property type="gene ID" value="ASIM_0000375501"/>
</dbReference>
<evidence type="ECO:0000313" key="2">
    <source>
        <dbReference type="EMBL" id="VDK21949.1"/>
    </source>
</evidence>
<reference evidence="4" key="1">
    <citation type="submission" date="2017-02" db="UniProtKB">
        <authorList>
            <consortium name="WormBaseParasite"/>
        </authorList>
    </citation>
    <scope>IDENTIFICATION</scope>
</reference>
<name>A0A0M3J854_ANISI</name>
<dbReference type="EMBL" id="UYRR01005671">
    <property type="protein sequence ID" value="VDK21949.1"/>
    <property type="molecule type" value="Genomic_DNA"/>
</dbReference>
<dbReference type="AlphaFoldDB" id="A0A0M3J854"/>